<dbReference type="Proteomes" id="UP001238179">
    <property type="component" value="Chromosome"/>
</dbReference>
<dbReference type="RefSeq" id="WP_316415642.1">
    <property type="nucleotide sequence ID" value="NZ_AP027080.1"/>
</dbReference>
<protein>
    <submittedName>
        <fullName evidence="1">Uncharacterized protein</fullName>
    </submittedName>
</protein>
<sequence>MNEKRVSPRTVRCNWCFLINPGRGWIAERRRRATSPYENVICRRCVNFFFGGVVPATDMRGVRIRSIG</sequence>
<evidence type="ECO:0000313" key="1">
    <source>
        <dbReference type="EMBL" id="BDU72729.1"/>
    </source>
</evidence>
<reference evidence="2" key="1">
    <citation type="journal article" date="2023" name="Int. J. Syst. Evol. Microbiol.">
        <title>Mesoterricola silvestris gen. nov., sp. nov., Mesoterricola sediminis sp. nov., Geothrix oryzae sp. nov., Geothrix edaphica sp. nov., Geothrix rubra sp. nov., and Geothrix limicola sp. nov., six novel members of Acidobacteriota isolated from soils.</title>
        <authorList>
            <person name="Itoh H."/>
            <person name="Sugisawa Y."/>
            <person name="Mise K."/>
            <person name="Xu Z."/>
            <person name="Kuniyasu M."/>
            <person name="Ushijima N."/>
            <person name="Kawano K."/>
            <person name="Kobayashi E."/>
            <person name="Shiratori Y."/>
            <person name="Masuda Y."/>
            <person name="Senoo K."/>
        </authorList>
    </citation>
    <scope>NUCLEOTIDE SEQUENCE [LARGE SCALE GENOMIC DNA]</scope>
    <source>
        <strain evidence="2">W79</strain>
    </source>
</reference>
<evidence type="ECO:0000313" key="2">
    <source>
        <dbReference type="Proteomes" id="UP001238179"/>
    </source>
</evidence>
<dbReference type="KEGG" id="msil:METEAL_19030"/>
<proteinExistence type="predicted"/>
<organism evidence="1 2">
    <name type="scientific">Mesoterricola silvestris</name>
    <dbReference type="NCBI Taxonomy" id="2927979"/>
    <lineage>
        <taxon>Bacteria</taxon>
        <taxon>Pseudomonadati</taxon>
        <taxon>Acidobacteriota</taxon>
        <taxon>Holophagae</taxon>
        <taxon>Holophagales</taxon>
        <taxon>Holophagaceae</taxon>
        <taxon>Mesoterricola</taxon>
    </lineage>
</organism>
<accession>A0AA48GK83</accession>
<gene>
    <name evidence="1" type="ORF">METEAL_19030</name>
</gene>
<dbReference type="AlphaFoldDB" id="A0AA48GK83"/>
<dbReference type="EMBL" id="AP027080">
    <property type="protein sequence ID" value="BDU72729.1"/>
    <property type="molecule type" value="Genomic_DNA"/>
</dbReference>
<keyword evidence="2" id="KW-1185">Reference proteome</keyword>
<name>A0AA48GK83_9BACT</name>